<sequence length="230" mass="25211">MLLFPIQECAVQAATLISQRKLAEASELLVTIIKTLQDRKVELNDLDNSSTTMKLSDLQFLPVSRECKVVCPDWDEDFFCFPFAFFAPEGHTTDAVITDSLAMACSGTCLYMLGLCYHLSARENDKCCPDAALRHASYFYGLAGNTLRKIFARDTLGDNGAAFLLMAISTNMASCCYDLGELVAANRWLVSLNELLGACRLKEDTVTLDLHTFFMMTSTTTTGYAAAGAA</sequence>
<dbReference type="AlphaFoldDB" id="A0A7S2VC41"/>
<reference evidence="1" key="1">
    <citation type="submission" date="2021-01" db="EMBL/GenBank/DDBJ databases">
        <authorList>
            <person name="Corre E."/>
            <person name="Pelletier E."/>
            <person name="Niang G."/>
            <person name="Scheremetjew M."/>
            <person name="Finn R."/>
            <person name="Kale V."/>
            <person name="Holt S."/>
            <person name="Cochrane G."/>
            <person name="Meng A."/>
            <person name="Brown T."/>
            <person name="Cohen L."/>
        </authorList>
    </citation>
    <scope>NUCLEOTIDE SEQUENCE</scope>
    <source>
        <strain evidence="1">CCMP125</strain>
    </source>
</reference>
<gene>
    <name evidence="1" type="ORF">APAL1065_LOCUS1795</name>
</gene>
<name>A0A7S2VC41_9STRA</name>
<protein>
    <submittedName>
        <fullName evidence="1">Uncharacterized protein</fullName>
    </submittedName>
</protein>
<proteinExistence type="predicted"/>
<evidence type="ECO:0000313" key="1">
    <source>
        <dbReference type="EMBL" id="CAD9943226.1"/>
    </source>
</evidence>
<accession>A0A7S2VC41</accession>
<organism evidence="1">
    <name type="scientific">Entomoneis paludosa</name>
    <dbReference type="NCBI Taxonomy" id="265537"/>
    <lineage>
        <taxon>Eukaryota</taxon>
        <taxon>Sar</taxon>
        <taxon>Stramenopiles</taxon>
        <taxon>Ochrophyta</taxon>
        <taxon>Bacillariophyta</taxon>
        <taxon>Bacillariophyceae</taxon>
        <taxon>Bacillariophycidae</taxon>
        <taxon>Entomoneidaceae</taxon>
        <taxon>Entomoneis</taxon>
    </lineage>
</organism>
<dbReference type="EMBL" id="HBHT01002669">
    <property type="protein sequence ID" value="CAD9943226.1"/>
    <property type="molecule type" value="Transcribed_RNA"/>
</dbReference>